<dbReference type="HOGENOM" id="CLU_562829_0_0_1"/>
<dbReference type="AlphaFoldDB" id="A0A0C3PU86"/>
<organism evidence="1 2">
    <name type="scientific">Tulasnella calospora MUT 4182</name>
    <dbReference type="NCBI Taxonomy" id="1051891"/>
    <lineage>
        <taxon>Eukaryota</taxon>
        <taxon>Fungi</taxon>
        <taxon>Dikarya</taxon>
        <taxon>Basidiomycota</taxon>
        <taxon>Agaricomycotina</taxon>
        <taxon>Agaricomycetes</taxon>
        <taxon>Cantharellales</taxon>
        <taxon>Tulasnellaceae</taxon>
        <taxon>Tulasnella</taxon>
    </lineage>
</organism>
<sequence length="485" mass="54957">MSHLDFCEGDLVDATSPISPTASEVVPQSLVFKSLTRPPTPNLLADSTNPLNEGIEFLKHPKLHFSCFVVVQVESALYRVPRALIQHSETYKDQVPQEDSDDALYVDGISTGEMEAFLDVWEARLVIGDGHFSFEQWAGALAVANRLVVPQIRKYAIHRLQDALSRLDPFDCIDAALKHCVQEWLFHPFLRICERQEPLSPAEILRLGSERSSAVGRVREKLLSHRNHSEITWIRRQWPHLKQKSANGKSFYLREPNWTEMSETVAVTLSAEAKRLIELETVLTKPDFEVVFPSAWSSTDPIPKGVPHPKYWQADDKAFKVGDCLYQLPITYFDHSALLGDGHDGPSLDSCEPITLPQDITVSEWNLFLEIVTARPFDDPLLSLPFASWIIGLRLAKRFEVESARKYILQRIRSDFPAEDPIGLLEVVKMGGPADSSWVQYLYEKLSQRKSSLTAQEIRRIGEDATAEVLKLRDTFTRPGPWGLF</sequence>
<proteinExistence type="predicted"/>
<accession>A0A0C3PU86</accession>
<evidence type="ECO:0000313" key="2">
    <source>
        <dbReference type="Proteomes" id="UP000054248"/>
    </source>
</evidence>
<protein>
    <recommendedName>
        <fullName evidence="3">BTB domain-containing protein</fullName>
    </recommendedName>
</protein>
<evidence type="ECO:0008006" key="3">
    <source>
        <dbReference type="Google" id="ProtNLM"/>
    </source>
</evidence>
<keyword evidence="2" id="KW-1185">Reference proteome</keyword>
<reference evidence="2" key="2">
    <citation type="submission" date="2015-01" db="EMBL/GenBank/DDBJ databases">
        <title>Evolutionary Origins and Diversification of the Mycorrhizal Mutualists.</title>
        <authorList>
            <consortium name="DOE Joint Genome Institute"/>
            <consortium name="Mycorrhizal Genomics Consortium"/>
            <person name="Kohler A."/>
            <person name="Kuo A."/>
            <person name="Nagy L.G."/>
            <person name="Floudas D."/>
            <person name="Copeland A."/>
            <person name="Barry K.W."/>
            <person name="Cichocki N."/>
            <person name="Veneault-Fourrey C."/>
            <person name="LaButti K."/>
            <person name="Lindquist E.A."/>
            <person name="Lipzen A."/>
            <person name="Lundell T."/>
            <person name="Morin E."/>
            <person name="Murat C."/>
            <person name="Riley R."/>
            <person name="Ohm R."/>
            <person name="Sun H."/>
            <person name="Tunlid A."/>
            <person name="Henrissat B."/>
            <person name="Grigoriev I.V."/>
            <person name="Hibbett D.S."/>
            <person name="Martin F."/>
        </authorList>
    </citation>
    <scope>NUCLEOTIDE SEQUENCE [LARGE SCALE GENOMIC DNA]</scope>
    <source>
        <strain evidence="2">MUT 4182</strain>
    </source>
</reference>
<dbReference type="EMBL" id="KN823290">
    <property type="protein sequence ID" value="KIO18400.1"/>
    <property type="molecule type" value="Genomic_DNA"/>
</dbReference>
<dbReference type="OrthoDB" id="2367075at2759"/>
<gene>
    <name evidence="1" type="ORF">M407DRAFT_31950</name>
</gene>
<name>A0A0C3PU86_9AGAM</name>
<evidence type="ECO:0000313" key="1">
    <source>
        <dbReference type="EMBL" id="KIO18400.1"/>
    </source>
</evidence>
<dbReference type="Proteomes" id="UP000054248">
    <property type="component" value="Unassembled WGS sequence"/>
</dbReference>
<reference evidence="1 2" key="1">
    <citation type="submission" date="2014-04" db="EMBL/GenBank/DDBJ databases">
        <authorList>
            <consortium name="DOE Joint Genome Institute"/>
            <person name="Kuo A."/>
            <person name="Girlanda M."/>
            <person name="Perotto S."/>
            <person name="Kohler A."/>
            <person name="Nagy L.G."/>
            <person name="Floudas D."/>
            <person name="Copeland A."/>
            <person name="Barry K.W."/>
            <person name="Cichocki N."/>
            <person name="Veneault-Fourrey C."/>
            <person name="LaButti K."/>
            <person name="Lindquist E.A."/>
            <person name="Lipzen A."/>
            <person name="Lundell T."/>
            <person name="Morin E."/>
            <person name="Murat C."/>
            <person name="Sun H."/>
            <person name="Tunlid A."/>
            <person name="Henrissat B."/>
            <person name="Grigoriev I.V."/>
            <person name="Hibbett D.S."/>
            <person name="Martin F."/>
            <person name="Nordberg H.P."/>
            <person name="Cantor M.N."/>
            <person name="Hua S.X."/>
        </authorList>
    </citation>
    <scope>NUCLEOTIDE SEQUENCE [LARGE SCALE GENOMIC DNA]</scope>
    <source>
        <strain evidence="1 2">MUT 4182</strain>
    </source>
</reference>